<dbReference type="GO" id="GO:0004331">
    <property type="term" value="F:fructose-2,6-bisphosphate 2-phosphatase activity"/>
    <property type="evidence" value="ECO:0007669"/>
    <property type="project" value="TreeGrafter"/>
</dbReference>
<dbReference type="GO" id="GO:0006003">
    <property type="term" value="P:fructose 2,6-bisphosphate metabolic process"/>
    <property type="evidence" value="ECO:0007669"/>
    <property type="project" value="InterPro"/>
</dbReference>
<feature type="binding site" evidence="4">
    <location>
        <begin position="289"/>
        <end position="296"/>
    </location>
    <ligand>
        <name>substrate</name>
    </ligand>
</feature>
<evidence type="ECO:0000259" key="5">
    <source>
        <dbReference type="Pfam" id="PF01591"/>
    </source>
</evidence>
<evidence type="ECO:0000313" key="7">
    <source>
        <dbReference type="Proteomes" id="UP000751190"/>
    </source>
</evidence>
<feature type="active site" description="Tele-phosphohistidine intermediate" evidence="3">
    <location>
        <position position="290"/>
    </location>
</feature>
<gene>
    <name evidence="6" type="ORF">KFE25_000958</name>
</gene>
<dbReference type="SMART" id="SM00855">
    <property type="entry name" value="PGAM"/>
    <property type="match status" value="1"/>
</dbReference>
<dbReference type="GO" id="GO:0005524">
    <property type="term" value="F:ATP binding"/>
    <property type="evidence" value="ECO:0007669"/>
    <property type="project" value="UniProtKB-KW"/>
</dbReference>
<dbReference type="Gene3D" id="3.40.50.300">
    <property type="entry name" value="P-loop containing nucleotide triphosphate hydrolases"/>
    <property type="match status" value="1"/>
</dbReference>
<dbReference type="InterPro" id="IPR003094">
    <property type="entry name" value="6Pfruct_kin"/>
</dbReference>
<dbReference type="OMA" id="RETICRE"/>
<proteinExistence type="predicted"/>
<evidence type="ECO:0000256" key="1">
    <source>
        <dbReference type="ARBA" id="ARBA00022741"/>
    </source>
</evidence>
<dbReference type="AlphaFoldDB" id="A0A8J5XF17"/>
<evidence type="ECO:0000256" key="3">
    <source>
        <dbReference type="PIRSR" id="PIRSR613078-1"/>
    </source>
</evidence>
<dbReference type="Proteomes" id="UP000751190">
    <property type="component" value="Unassembled WGS sequence"/>
</dbReference>
<comment type="caution">
    <text evidence="6">The sequence shown here is derived from an EMBL/GenBank/DDBJ whole genome shotgun (WGS) entry which is preliminary data.</text>
</comment>
<protein>
    <recommendedName>
        <fullName evidence="5">6-phosphofructo-2-kinase domain-containing protein</fullName>
    </recommendedName>
</protein>
<dbReference type="PRINTS" id="PR00991">
    <property type="entry name" value="6PFRUCTKNASE"/>
</dbReference>
<keyword evidence="7" id="KW-1185">Reference proteome</keyword>
<dbReference type="EMBL" id="JAGTXO010000039">
    <property type="protein sequence ID" value="KAG8459602.1"/>
    <property type="molecule type" value="Genomic_DNA"/>
</dbReference>
<dbReference type="CDD" id="cd07067">
    <property type="entry name" value="HP_PGM_like"/>
    <property type="match status" value="1"/>
</dbReference>
<evidence type="ECO:0000313" key="6">
    <source>
        <dbReference type="EMBL" id="KAG8459602.1"/>
    </source>
</evidence>
<keyword evidence="1" id="KW-0547">Nucleotide-binding</keyword>
<dbReference type="GO" id="GO:0006000">
    <property type="term" value="P:fructose metabolic process"/>
    <property type="evidence" value="ECO:0007669"/>
    <property type="project" value="InterPro"/>
</dbReference>
<feature type="active site" description="Proton donor/acceptor" evidence="3">
    <location>
        <position position="380"/>
    </location>
</feature>
<dbReference type="OrthoDB" id="267323at2759"/>
<feature type="domain" description="6-phosphofructo-2-kinase" evidence="5">
    <location>
        <begin position="166"/>
        <end position="280"/>
    </location>
</feature>
<reference evidence="6" key="1">
    <citation type="submission" date="2021-05" db="EMBL/GenBank/DDBJ databases">
        <title>The genome of the haptophyte Pavlova lutheri (Diacronema luteri, Pavlovales) - a model for lipid biosynthesis in eukaryotic algae.</title>
        <authorList>
            <person name="Hulatt C.J."/>
            <person name="Posewitz M.C."/>
        </authorList>
    </citation>
    <scope>NUCLEOTIDE SEQUENCE</scope>
    <source>
        <strain evidence="6">NIVA-4/92</strain>
    </source>
</reference>
<dbReference type="InterPro" id="IPR001345">
    <property type="entry name" value="PG/BPGM_mutase_AS"/>
</dbReference>
<dbReference type="InterPro" id="IPR013078">
    <property type="entry name" value="His_Pase_superF_clade-1"/>
</dbReference>
<dbReference type="InterPro" id="IPR027417">
    <property type="entry name" value="P-loop_NTPase"/>
</dbReference>
<evidence type="ECO:0000256" key="2">
    <source>
        <dbReference type="ARBA" id="ARBA00022840"/>
    </source>
</evidence>
<dbReference type="PANTHER" id="PTHR10606">
    <property type="entry name" value="6-PHOSPHOFRUCTO-2-KINASE/FRUCTOSE-2,6-BISPHOSPHATASE"/>
    <property type="match status" value="1"/>
</dbReference>
<dbReference type="Gene3D" id="3.40.50.1240">
    <property type="entry name" value="Phosphoglycerate mutase-like"/>
    <property type="match status" value="1"/>
</dbReference>
<dbReference type="Pfam" id="PF01591">
    <property type="entry name" value="6PF2K"/>
    <property type="match status" value="1"/>
</dbReference>
<sequence length="504" mass="57298">MDSAAAARAHEEEVQTYVHSQAHLLNKSSYNPLPTELPPPIAALSALGDMHVVVLIGLPEVGKPFLAKRMRQYLRFFHGADCALFDICENLDYPSVDESSAALSARISEWMLRNGGASNVPLGSPLLGDGESAPTYKGQKAVDSGRCAIVYGSDTYRAFEQKWSGSSKERRRWILDQVRAMSRSVKLVFVEVKVTDVTLMRNNVAIKRHAMGLPTCEEDFRRTEASIKEFAKLYVTLQQDGSEEDMSYVIFINYGQKVVTNRMHGFLRMRIAQFLSTIHTETHTIYLTRHGQSQYNQLGKIGGNSGVTEYGLDYARRLATFARETICREDGSNANKARLWTSSMRRTNETAQFIEHPEVTLPDGDKWVQMSHRVYRNLDEIFAGEYEGLTYEEVASRHKDEAFLRKVDKIGYRYPRGESYFDIISRLDPLIHELESYHEPTLIVSHQAVLRMLYAYLMGIDRMDAPRLSIPLHTVIKLTYNGWTQCVEQQVYLGPDVPKDEQST</sequence>
<evidence type="ECO:0000256" key="4">
    <source>
        <dbReference type="PIRSR" id="PIRSR613078-2"/>
    </source>
</evidence>
<dbReference type="PROSITE" id="PS00175">
    <property type="entry name" value="PG_MUTASE"/>
    <property type="match status" value="1"/>
</dbReference>
<dbReference type="InterPro" id="IPR013079">
    <property type="entry name" value="6Phosfructo_kin"/>
</dbReference>
<dbReference type="PIRSF" id="PIRSF000709">
    <property type="entry name" value="6PFK_2-Ptase"/>
    <property type="match status" value="1"/>
</dbReference>
<feature type="binding site" evidence="4">
    <location>
        <position position="346"/>
    </location>
    <ligand>
        <name>substrate</name>
    </ligand>
</feature>
<dbReference type="GO" id="GO:0003873">
    <property type="term" value="F:6-phosphofructo-2-kinase activity"/>
    <property type="evidence" value="ECO:0007669"/>
    <property type="project" value="InterPro"/>
</dbReference>
<organism evidence="6 7">
    <name type="scientific">Diacronema lutheri</name>
    <name type="common">Unicellular marine alga</name>
    <name type="synonym">Monochrysis lutheri</name>
    <dbReference type="NCBI Taxonomy" id="2081491"/>
    <lineage>
        <taxon>Eukaryota</taxon>
        <taxon>Haptista</taxon>
        <taxon>Haptophyta</taxon>
        <taxon>Pavlovophyceae</taxon>
        <taxon>Pavlovales</taxon>
        <taxon>Pavlovaceae</taxon>
        <taxon>Diacronema</taxon>
    </lineage>
</organism>
<dbReference type="InterPro" id="IPR029033">
    <property type="entry name" value="His_PPase_superfam"/>
</dbReference>
<dbReference type="PANTHER" id="PTHR10606:SF44">
    <property type="entry name" value="6-PHOSPHOFRUCTO 2-KINASE_FRUCTOSE 2,6-BISPHOSPHATASE LONG FORM"/>
    <property type="match status" value="1"/>
</dbReference>
<name>A0A8J5XF17_DIALT</name>
<dbReference type="Pfam" id="PF00300">
    <property type="entry name" value="His_Phos_1"/>
    <property type="match status" value="1"/>
</dbReference>
<keyword evidence="2" id="KW-0067">ATP-binding</keyword>
<dbReference type="SUPFAM" id="SSF53254">
    <property type="entry name" value="Phosphoglycerate mutase-like"/>
    <property type="match status" value="1"/>
</dbReference>
<accession>A0A8J5XF17</accession>
<dbReference type="GO" id="GO:0005829">
    <property type="term" value="C:cytosol"/>
    <property type="evidence" value="ECO:0007669"/>
    <property type="project" value="TreeGrafter"/>
</dbReference>